<dbReference type="OrthoDB" id="406505at2759"/>
<dbReference type="InterPro" id="IPR036908">
    <property type="entry name" value="RlpA-like_sf"/>
</dbReference>
<dbReference type="EMBL" id="LSSK01001601">
    <property type="protein sequence ID" value="OMH79300.1"/>
    <property type="molecule type" value="Genomic_DNA"/>
</dbReference>
<reference evidence="5" key="1">
    <citation type="submission" date="2017-01" db="EMBL/GenBank/DDBJ databases">
        <authorList>
            <person name="Wang Y."/>
            <person name="White M."/>
            <person name="Kvist S."/>
            <person name="Moncalvo J.-M."/>
        </authorList>
    </citation>
    <scope>NUCLEOTIDE SEQUENCE [LARGE SCALE GENOMIC DNA]</scope>
    <source>
        <strain evidence="5">COL-18-3</strain>
    </source>
</reference>
<dbReference type="AlphaFoldDB" id="A0A1R1PE75"/>
<dbReference type="Gene3D" id="2.40.40.10">
    <property type="entry name" value="RlpA-like domain"/>
    <property type="match status" value="1"/>
</dbReference>
<dbReference type="CDD" id="cd22191">
    <property type="entry name" value="DPBB_RlpA_EXP_N-like"/>
    <property type="match status" value="1"/>
</dbReference>
<dbReference type="InterPro" id="IPR009009">
    <property type="entry name" value="RlpA-like_DPBB"/>
</dbReference>
<name>A0A1R1PE75_ZANCU</name>
<dbReference type="Pfam" id="PF03330">
    <property type="entry name" value="DPBB_1"/>
    <property type="match status" value="1"/>
</dbReference>
<feature type="chain" id="PRO_5012141824" evidence="2">
    <location>
        <begin position="28"/>
        <end position="151"/>
    </location>
</feature>
<evidence type="ECO:0000256" key="1">
    <source>
        <dbReference type="ARBA" id="ARBA00022729"/>
    </source>
</evidence>
<dbReference type="PANTHER" id="PTHR31836:SF21">
    <property type="entry name" value="EXPANSIN-LIKE PROTEIN 7"/>
    <property type="match status" value="1"/>
</dbReference>
<dbReference type="InterPro" id="IPR051477">
    <property type="entry name" value="Expansin_CellWall"/>
</dbReference>
<evidence type="ECO:0000259" key="3">
    <source>
        <dbReference type="Pfam" id="PF03330"/>
    </source>
</evidence>
<evidence type="ECO:0000313" key="5">
    <source>
        <dbReference type="Proteomes" id="UP000188320"/>
    </source>
</evidence>
<keyword evidence="5" id="KW-1185">Reference proteome</keyword>
<feature type="domain" description="RlpA-like protein double-psi beta-barrel" evidence="3">
    <location>
        <begin position="84"/>
        <end position="145"/>
    </location>
</feature>
<proteinExistence type="predicted"/>
<feature type="signal peptide" evidence="2">
    <location>
        <begin position="1"/>
        <end position="27"/>
    </location>
</feature>
<evidence type="ECO:0000256" key="2">
    <source>
        <dbReference type="SAM" id="SignalP"/>
    </source>
</evidence>
<protein>
    <submittedName>
        <fullName evidence="4">Papain inhibitor</fullName>
    </submittedName>
</protein>
<dbReference type="Proteomes" id="UP000188320">
    <property type="component" value="Unassembled WGS sequence"/>
</dbReference>
<organism evidence="4 5">
    <name type="scientific">Zancudomyces culisetae</name>
    <name type="common">Gut fungus</name>
    <name type="synonym">Smittium culisetae</name>
    <dbReference type="NCBI Taxonomy" id="1213189"/>
    <lineage>
        <taxon>Eukaryota</taxon>
        <taxon>Fungi</taxon>
        <taxon>Fungi incertae sedis</taxon>
        <taxon>Zoopagomycota</taxon>
        <taxon>Kickxellomycotina</taxon>
        <taxon>Harpellomycetes</taxon>
        <taxon>Harpellales</taxon>
        <taxon>Legeriomycetaceae</taxon>
        <taxon>Zancudomyces</taxon>
    </lineage>
</organism>
<dbReference type="SUPFAM" id="SSF50685">
    <property type="entry name" value="Barwin-like endoglucanases"/>
    <property type="match status" value="1"/>
</dbReference>
<accession>A0A1R1PE75</accession>
<evidence type="ECO:0000313" key="4">
    <source>
        <dbReference type="EMBL" id="OMH79300.1"/>
    </source>
</evidence>
<keyword evidence="1 2" id="KW-0732">Signal</keyword>
<dbReference type="PANTHER" id="PTHR31836">
    <property type="match status" value="1"/>
</dbReference>
<comment type="caution">
    <text evidence="4">The sequence shown here is derived from an EMBL/GenBank/DDBJ whole genome shotgun (WGS) entry which is preliminary data.</text>
</comment>
<sequence length="151" mass="16528">MKFTNTEKSSLFGYLSTLSVLSLLVSGAVVEVNNANALLRREGSDKGPFQGDATFYNVEMGVTSCGFKKTNKDYVGAMNAPQYGEHDNPNNAEVCNKCVLIKHNDKSVKVTIVDKCPECEFGSIDLSPAAFKELAPESAGRIKMEWDYVKC</sequence>
<gene>
    <name evidence="4" type="ORF">AX774_g7294</name>
</gene>